<feature type="transmembrane region" description="Helical" evidence="8">
    <location>
        <begin position="145"/>
        <end position="164"/>
    </location>
</feature>
<dbReference type="RefSeq" id="WP_377945820.1">
    <property type="nucleotide sequence ID" value="NZ_JBHUCX010000099.1"/>
</dbReference>
<reference evidence="10" key="1">
    <citation type="journal article" date="2019" name="Int. J. Syst. Evol. Microbiol.">
        <title>The Global Catalogue of Microorganisms (GCM) 10K type strain sequencing project: providing services to taxonomists for standard genome sequencing and annotation.</title>
        <authorList>
            <consortium name="The Broad Institute Genomics Platform"/>
            <consortium name="The Broad Institute Genome Sequencing Center for Infectious Disease"/>
            <person name="Wu L."/>
            <person name="Ma J."/>
        </authorList>
    </citation>
    <scope>NUCLEOTIDE SEQUENCE [LARGE SCALE GENOMIC DNA]</scope>
    <source>
        <strain evidence="10">CGMCC 1.12286</strain>
    </source>
</reference>
<feature type="transmembrane region" description="Helical" evidence="8">
    <location>
        <begin position="37"/>
        <end position="59"/>
    </location>
</feature>
<dbReference type="InterPro" id="IPR004761">
    <property type="entry name" value="Spore_GerAB"/>
</dbReference>
<keyword evidence="5 8" id="KW-0812">Transmembrane</keyword>
<feature type="transmembrane region" description="Helical" evidence="8">
    <location>
        <begin position="71"/>
        <end position="98"/>
    </location>
</feature>
<keyword evidence="7 8" id="KW-0472">Membrane</keyword>
<keyword evidence="3" id="KW-0813">Transport</keyword>
<evidence type="ECO:0000256" key="6">
    <source>
        <dbReference type="ARBA" id="ARBA00022989"/>
    </source>
</evidence>
<keyword evidence="10" id="KW-1185">Reference proteome</keyword>
<evidence type="ECO:0000256" key="8">
    <source>
        <dbReference type="SAM" id="Phobius"/>
    </source>
</evidence>
<comment type="similarity">
    <text evidence="2">Belongs to the amino acid-polyamine-organocation (APC) superfamily. Spore germination protein (SGP) (TC 2.A.3.9) family.</text>
</comment>
<dbReference type="NCBIfam" id="TIGR00912">
    <property type="entry name" value="2A0309"/>
    <property type="match status" value="1"/>
</dbReference>
<dbReference type="Pfam" id="PF03845">
    <property type="entry name" value="Spore_permease"/>
    <property type="match status" value="1"/>
</dbReference>
<protein>
    <submittedName>
        <fullName evidence="9">Endospore germination permease</fullName>
    </submittedName>
</protein>
<evidence type="ECO:0000256" key="2">
    <source>
        <dbReference type="ARBA" id="ARBA00007998"/>
    </source>
</evidence>
<dbReference type="PANTHER" id="PTHR34975">
    <property type="entry name" value="SPORE GERMINATION PROTEIN A2"/>
    <property type="match status" value="1"/>
</dbReference>
<name>A0ABW4JPH9_9BACL</name>
<feature type="transmembrane region" description="Helical" evidence="8">
    <location>
        <begin position="267"/>
        <end position="290"/>
    </location>
</feature>
<keyword evidence="6 8" id="KW-1133">Transmembrane helix</keyword>
<evidence type="ECO:0000313" key="9">
    <source>
        <dbReference type="EMBL" id="MFD1677896.1"/>
    </source>
</evidence>
<accession>A0ABW4JPH9</accession>
<evidence type="ECO:0000256" key="7">
    <source>
        <dbReference type="ARBA" id="ARBA00023136"/>
    </source>
</evidence>
<feature type="transmembrane region" description="Helical" evidence="8">
    <location>
        <begin position="215"/>
        <end position="237"/>
    </location>
</feature>
<feature type="transmembrane region" description="Helical" evidence="8">
    <location>
        <begin position="12"/>
        <end position="31"/>
    </location>
</feature>
<organism evidence="9 10">
    <name type="scientific">Alicyclobacillus fodiniaquatilis</name>
    <dbReference type="NCBI Taxonomy" id="1661150"/>
    <lineage>
        <taxon>Bacteria</taxon>
        <taxon>Bacillati</taxon>
        <taxon>Bacillota</taxon>
        <taxon>Bacilli</taxon>
        <taxon>Bacillales</taxon>
        <taxon>Alicyclobacillaceae</taxon>
        <taxon>Alicyclobacillus</taxon>
    </lineage>
</organism>
<feature type="transmembrane region" description="Helical" evidence="8">
    <location>
        <begin position="184"/>
        <end position="203"/>
    </location>
</feature>
<feature type="transmembrane region" description="Helical" evidence="8">
    <location>
        <begin position="118"/>
        <end position="138"/>
    </location>
</feature>
<keyword evidence="4" id="KW-0309">Germination</keyword>
<evidence type="ECO:0000256" key="3">
    <source>
        <dbReference type="ARBA" id="ARBA00022448"/>
    </source>
</evidence>
<comment type="caution">
    <text evidence="9">The sequence shown here is derived from an EMBL/GenBank/DDBJ whole genome shotgun (WGS) entry which is preliminary data.</text>
</comment>
<dbReference type="Proteomes" id="UP001597079">
    <property type="component" value="Unassembled WGS sequence"/>
</dbReference>
<gene>
    <name evidence="9" type="ORF">ACFSB2_24840</name>
</gene>
<evidence type="ECO:0000256" key="1">
    <source>
        <dbReference type="ARBA" id="ARBA00004141"/>
    </source>
</evidence>
<sequence length="363" mass="40613">MFKLSKFQIICLMLWVVMGTGILTVPFTIAQFTIRDGWISCLLFFFGILLCSGTCFFFIKMFPNRNLTEAIIDAFGPIFGTCVGVWLAAWFFVTTSAIVREFVDFTHANLLPKSPPSLLGAVMLMIVGIAVYLGIEVVGRLSEIITLLAIITAIIIIPLTIKNIDFRLLQPTLIDGFSPVFRGAFMPVFGFAVEILVVLQIAPYVTKAPTLWRNVLFLGGIVTLLLTMNQIIIVGTLGNSTNYLVYPVLEVVRSIKIGHFIERLDTLYVLGIITTLFLKMAFFHYCFISIIKCTAKATAARFFIWPATLLILVGSIYLFKTSSDLADYMIYVAPCYFMFTLVFIPLGASLCQLIKVRIFSVQR</sequence>
<feature type="transmembrane region" description="Helical" evidence="8">
    <location>
        <begin position="302"/>
        <end position="319"/>
    </location>
</feature>
<evidence type="ECO:0000256" key="5">
    <source>
        <dbReference type="ARBA" id="ARBA00022692"/>
    </source>
</evidence>
<proteinExistence type="inferred from homology"/>
<feature type="transmembrane region" description="Helical" evidence="8">
    <location>
        <begin position="331"/>
        <end position="354"/>
    </location>
</feature>
<evidence type="ECO:0000256" key="4">
    <source>
        <dbReference type="ARBA" id="ARBA00022544"/>
    </source>
</evidence>
<dbReference type="PANTHER" id="PTHR34975:SF2">
    <property type="entry name" value="SPORE GERMINATION PROTEIN A2"/>
    <property type="match status" value="1"/>
</dbReference>
<evidence type="ECO:0000313" key="10">
    <source>
        <dbReference type="Proteomes" id="UP001597079"/>
    </source>
</evidence>
<dbReference type="EMBL" id="JBHUCX010000099">
    <property type="protein sequence ID" value="MFD1677896.1"/>
    <property type="molecule type" value="Genomic_DNA"/>
</dbReference>
<comment type="subcellular location">
    <subcellularLocation>
        <location evidence="1">Membrane</location>
        <topology evidence="1">Multi-pass membrane protein</topology>
    </subcellularLocation>
</comment>